<dbReference type="OMA" id="EYFQDMF"/>
<gene>
    <name evidence="2" type="ORF">X975_20299</name>
</gene>
<dbReference type="InterPro" id="IPR019129">
    <property type="entry name" value="Folate-sensitive_fs_Fra10Ac1"/>
</dbReference>
<evidence type="ECO:0000313" key="2">
    <source>
        <dbReference type="EMBL" id="KFM83150.1"/>
    </source>
</evidence>
<dbReference type="InterPro" id="IPR050645">
    <property type="entry name" value="Histidine_acid_phosphatase"/>
</dbReference>
<keyword evidence="3" id="KW-1185">Reference proteome</keyword>
<evidence type="ECO:0000256" key="1">
    <source>
        <dbReference type="SAM" id="MobiDB-lite"/>
    </source>
</evidence>
<dbReference type="EMBL" id="KL812047">
    <property type="protein sequence ID" value="KFM83150.1"/>
    <property type="molecule type" value="Genomic_DNA"/>
</dbReference>
<organism evidence="2 3">
    <name type="scientific">Stegodyphus mimosarum</name>
    <name type="common">African social velvet spider</name>
    <dbReference type="NCBI Taxonomy" id="407821"/>
    <lineage>
        <taxon>Eukaryota</taxon>
        <taxon>Metazoa</taxon>
        <taxon>Ecdysozoa</taxon>
        <taxon>Arthropoda</taxon>
        <taxon>Chelicerata</taxon>
        <taxon>Arachnida</taxon>
        <taxon>Araneae</taxon>
        <taxon>Araneomorphae</taxon>
        <taxon>Entelegynae</taxon>
        <taxon>Eresoidea</taxon>
        <taxon>Eresidae</taxon>
        <taxon>Stegodyphus</taxon>
    </lineage>
</organism>
<dbReference type="GO" id="GO:0016791">
    <property type="term" value="F:phosphatase activity"/>
    <property type="evidence" value="ECO:0007669"/>
    <property type="project" value="TreeGrafter"/>
</dbReference>
<feature type="region of interest" description="Disordered" evidence="1">
    <location>
        <begin position="244"/>
        <end position="272"/>
    </location>
</feature>
<dbReference type="STRING" id="407821.A0A087V0L1"/>
<dbReference type="AlphaFoldDB" id="A0A087V0L1"/>
<reference evidence="2 3" key="1">
    <citation type="submission" date="2013-11" db="EMBL/GenBank/DDBJ databases">
        <title>Genome sequencing of Stegodyphus mimosarum.</title>
        <authorList>
            <person name="Bechsgaard J."/>
        </authorList>
    </citation>
    <scope>NUCLEOTIDE SEQUENCE [LARGE SCALE GENOMIC DNA]</scope>
</reference>
<dbReference type="Pfam" id="PF09725">
    <property type="entry name" value="Fra10Ac1"/>
    <property type="match status" value="1"/>
</dbReference>
<dbReference type="OrthoDB" id="197967at2759"/>
<feature type="non-terminal residue" evidence="2">
    <location>
        <position position="299"/>
    </location>
</feature>
<name>A0A087V0L1_STEMI</name>
<dbReference type="PANTHER" id="PTHR11567:SF25">
    <property type="entry name" value="PROTEIN FRA10AC1"/>
    <property type="match status" value="1"/>
</dbReference>
<sequence length="299" mass="35303">MAEASSSSQQIPCNEDYESDFEYDAEVGEKRKARYDLAIKVPETKLFKPNRQAFHDECSREQGRIQQKAFLSLDAYSRHKKLINDYVLCYRGATSKLKRDTSHYKTDHDIIKENHRFLWEDDDETRTWGEKLAKKYYDRLFKEYCLCDLSLYKKKKIGMRWRTEKELVIGKGQFFCGSVHCNENDNLNSWEVLFGYVEHGEKKSALVKLRLCENCSYKLNYGYKGKAVLKKKCRAKTEETRKEETKGSIDSSVVTENVEKQNTDETEVKESDIWKQPIREDVDQSKEDAFEEFLEELFL</sequence>
<feature type="compositionally biased region" description="Basic and acidic residues" evidence="1">
    <location>
        <begin position="257"/>
        <end position="272"/>
    </location>
</feature>
<accession>A0A087V0L1</accession>
<dbReference type="Proteomes" id="UP000054359">
    <property type="component" value="Unassembled WGS sequence"/>
</dbReference>
<evidence type="ECO:0000313" key="3">
    <source>
        <dbReference type="Proteomes" id="UP000054359"/>
    </source>
</evidence>
<dbReference type="PANTHER" id="PTHR11567">
    <property type="entry name" value="ACID PHOSPHATASE-RELATED"/>
    <property type="match status" value="1"/>
</dbReference>
<protein>
    <submittedName>
        <fullName evidence="2">Protein FRA10AC1-like protein</fullName>
    </submittedName>
</protein>
<proteinExistence type="predicted"/>